<proteinExistence type="predicted"/>
<evidence type="ECO:0000313" key="1">
    <source>
        <dbReference type="EMBL" id="CCX10859.1"/>
    </source>
</evidence>
<dbReference type="AlphaFoldDB" id="U4LGJ6"/>
<reference evidence="1 2" key="1">
    <citation type="journal article" date="2013" name="PLoS Genet.">
        <title>The genome and development-dependent transcriptomes of Pyronema confluens: a window into fungal evolution.</title>
        <authorList>
            <person name="Traeger S."/>
            <person name="Altegoer F."/>
            <person name="Freitag M."/>
            <person name="Gabaldon T."/>
            <person name="Kempken F."/>
            <person name="Kumar A."/>
            <person name="Marcet-Houben M."/>
            <person name="Poggeler S."/>
            <person name="Stajich J.E."/>
            <person name="Nowrousian M."/>
        </authorList>
    </citation>
    <scope>NUCLEOTIDE SEQUENCE [LARGE SCALE GENOMIC DNA]</scope>
    <source>
        <strain evidence="2">CBS 100304</strain>
        <tissue evidence="1">Vegetative mycelium</tissue>
    </source>
</reference>
<evidence type="ECO:0000313" key="2">
    <source>
        <dbReference type="Proteomes" id="UP000018144"/>
    </source>
</evidence>
<keyword evidence="2" id="KW-1185">Reference proteome</keyword>
<accession>U4LGJ6</accession>
<name>U4LGJ6_PYROM</name>
<dbReference type="Proteomes" id="UP000018144">
    <property type="component" value="Unassembled WGS sequence"/>
</dbReference>
<sequence length="92" mass="9773">MEHLPAYPRFHPTAHPYHLQSGASTAPSGYLIPIDPRLLEIDAHQRAARGLVPFTPKTMALPFAPLVATGPQTAGVLAPGASSTALVKRKRA</sequence>
<dbReference type="EMBL" id="HF935572">
    <property type="protein sequence ID" value="CCX10859.1"/>
    <property type="molecule type" value="Genomic_DNA"/>
</dbReference>
<protein>
    <submittedName>
        <fullName evidence="1">Uncharacterized protein</fullName>
    </submittedName>
</protein>
<gene>
    <name evidence="1" type="ORF">PCON_10453</name>
</gene>
<organism evidence="1 2">
    <name type="scientific">Pyronema omphalodes (strain CBS 100304)</name>
    <name type="common">Pyronema confluens</name>
    <dbReference type="NCBI Taxonomy" id="1076935"/>
    <lineage>
        <taxon>Eukaryota</taxon>
        <taxon>Fungi</taxon>
        <taxon>Dikarya</taxon>
        <taxon>Ascomycota</taxon>
        <taxon>Pezizomycotina</taxon>
        <taxon>Pezizomycetes</taxon>
        <taxon>Pezizales</taxon>
        <taxon>Pyronemataceae</taxon>
        <taxon>Pyronema</taxon>
    </lineage>
</organism>